<dbReference type="STRING" id="158898.SAMN04488548_1342728"/>
<dbReference type="EMBL" id="FNLM01000034">
    <property type="protein sequence ID" value="SDU62326.1"/>
    <property type="molecule type" value="Genomic_DNA"/>
</dbReference>
<evidence type="ECO:0000313" key="3">
    <source>
        <dbReference type="Proteomes" id="UP000183180"/>
    </source>
</evidence>
<dbReference type="Proteomes" id="UP000183180">
    <property type="component" value="Unassembled WGS sequence"/>
</dbReference>
<organism evidence="2 3">
    <name type="scientific">Gordonia westfalica</name>
    <dbReference type="NCBI Taxonomy" id="158898"/>
    <lineage>
        <taxon>Bacteria</taxon>
        <taxon>Bacillati</taxon>
        <taxon>Actinomycetota</taxon>
        <taxon>Actinomycetes</taxon>
        <taxon>Mycobacteriales</taxon>
        <taxon>Gordoniaceae</taxon>
        <taxon>Gordonia</taxon>
    </lineage>
</organism>
<dbReference type="Pfam" id="PF13814">
    <property type="entry name" value="Replic_Relax"/>
    <property type="match status" value="1"/>
</dbReference>
<proteinExistence type="predicted"/>
<evidence type="ECO:0000256" key="1">
    <source>
        <dbReference type="SAM" id="MobiDB-lite"/>
    </source>
</evidence>
<evidence type="ECO:0000313" key="2">
    <source>
        <dbReference type="EMBL" id="SDU62326.1"/>
    </source>
</evidence>
<feature type="compositionally biased region" description="Polar residues" evidence="1">
    <location>
        <begin position="19"/>
        <end position="47"/>
    </location>
</feature>
<sequence length="320" mass="36105">MTSYTPGQGIPPAIPVGSSAVSPTSQVSRESVHPQGTNTPPTMSTESARVLQPDKRRRRIDRDELGRISQAMPERDREVLRRIDEHRYLTTHHIQSFIFTDHGSTDSAARTTRYVLARLERLALIRALPRRIGGVRAGSAARIWQLAPAGARLLRDEGQTYRSHEPSLRFLQHCLAVADVHLGLRALTTIDTVETIDVATEPNSWRRFVGTGGEQRLLQPDLASIVRTRDYVDRWFIEVDLGTESLPTVLKKCGQYESYRASGIEQDVHHAFPLVIWIFTSQTHAEKVQSSILRSPRLTPDLYRVVTADRFATSAQEWLQ</sequence>
<gene>
    <name evidence="2" type="ORF">SAMN04488548_1342728</name>
</gene>
<protein>
    <submittedName>
        <fullName evidence="2">Replication-relaxation</fullName>
    </submittedName>
</protein>
<name>A0A1H2K1R3_9ACTN</name>
<dbReference type="AlphaFoldDB" id="A0A1H2K1R3"/>
<feature type="region of interest" description="Disordered" evidence="1">
    <location>
        <begin position="1"/>
        <end position="62"/>
    </location>
</feature>
<accession>A0A1H2K1R3</accession>
<reference evidence="2 3" key="1">
    <citation type="submission" date="2016-10" db="EMBL/GenBank/DDBJ databases">
        <authorList>
            <person name="de Groot N.N."/>
        </authorList>
    </citation>
    <scope>NUCLEOTIDE SEQUENCE [LARGE SCALE GENOMIC DNA]</scope>
    <source>
        <strain evidence="2 3">DSM 44215</strain>
    </source>
</reference>
<dbReference type="InterPro" id="IPR025855">
    <property type="entry name" value="Replic_Relax"/>
</dbReference>